<dbReference type="AlphaFoldDB" id="A0A166AQX3"/>
<organism evidence="2 3">
    <name type="scientific">Exidia glandulosa HHB12029</name>
    <dbReference type="NCBI Taxonomy" id="1314781"/>
    <lineage>
        <taxon>Eukaryota</taxon>
        <taxon>Fungi</taxon>
        <taxon>Dikarya</taxon>
        <taxon>Basidiomycota</taxon>
        <taxon>Agaricomycotina</taxon>
        <taxon>Agaricomycetes</taxon>
        <taxon>Auriculariales</taxon>
        <taxon>Exidiaceae</taxon>
        <taxon>Exidia</taxon>
    </lineage>
</organism>
<evidence type="ECO:0000313" key="3">
    <source>
        <dbReference type="Proteomes" id="UP000077266"/>
    </source>
</evidence>
<dbReference type="Proteomes" id="UP000077266">
    <property type="component" value="Unassembled WGS sequence"/>
</dbReference>
<gene>
    <name evidence="2" type="ORF">EXIGLDRAFT_767265</name>
</gene>
<reference evidence="2 3" key="1">
    <citation type="journal article" date="2016" name="Mol. Biol. Evol.">
        <title>Comparative Genomics of Early-Diverging Mushroom-Forming Fungi Provides Insights into the Origins of Lignocellulose Decay Capabilities.</title>
        <authorList>
            <person name="Nagy L.G."/>
            <person name="Riley R."/>
            <person name="Tritt A."/>
            <person name="Adam C."/>
            <person name="Daum C."/>
            <person name="Floudas D."/>
            <person name="Sun H."/>
            <person name="Yadav J.S."/>
            <person name="Pangilinan J."/>
            <person name="Larsson K.H."/>
            <person name="Matsuura K."/>
            <person name="Barry K."/>
            <person name="Labutti K."/>
            <person name="Kuo R."/>
            <person name="Ohm R.A."/>
            <person name="Bhattacharya S.S."/>
            <person name="Shirouzu T."/>
            <person name="Yoshinaga Y."/>
            <person name="Martin F.M."/>
            <person name="Grigoriev I.V."/>
            <person name="Hibbett D.S."/>
        </authorList>
    </citation>
    <scope>NUCLEOTIDE SEQUENCE [LARGE SCALE GENOMIC DNA]</scope>
    <source>
        <strain evidence="2 3">HHB12029</strain>
    </source>
</reference>
<keyword evidence="3" id="KW-1185">Reference proteome</keyword>
<accession>A0A166AQX3</accession>
<dbReference type="InParanoid" id="A0A166AQX3"/>
<feature type="compositionally biased region" description="Basic and acidic residues" evidence="1">
    <location>
        <begin position="304"/>
        <end position="314"/>
    </location>
</feature>
<name>A0A166AQX3_EXIGL</name>
<protein>
    <submittedName>
        <fullName evidence="2">Uncharacterized protein</fullName>
    </submittedName>
</protein>
<proteinExistence type="predicted"/>
<sequence>MPDFLRNDQRIQRTLPDAYSKLMLPVCGGHALWFPRKVANGGGALGDIGYIDDGAFEKLYNVYESPPPGLPGLSRPVIGMTLDEQFNMTEMKSSRRSAIELRVSGSNDIASLPLSISPVIIEPRITLQDEKFAYLIPPPPVRKHHLNLNVCDELRDWLTVHRHMLREGTIIITKVVRSSGWLGGVANGRKIEASTTVGLNLSALGRLDIGASRAYEVTQLGSIQGPDNWTKTDEADYTLIVGFVMARGRFNRLRTGQKVKAATTSAAQLQTSSQAGIVQMEISADSHPTLGAGDLETEPLDDLEAHSETEHDTSSSESSEDGDPTLLAALLDHVLLTNTDIDVAVSDSSIIDDFMTTHGTVPSPSEIIAVFATRSVLTNNNGKS</sequence>
<dbReference type="EMBL" id="KV425975">
    <property type="protein sequence ID" value="KZV94309.1"/>
    <property type="molecule type" value="Genomic_DNA"/>
</dbReference>
<evidence type="ECO:0000313" key="2">
    <source>
        <dbReference type="EMBL" id="KZV94309.1"/>
    </source>
</evidence>
<dbReference type="OrthoDB" id="3222453at2759"/>
<evidence type="ECO:0000256" key="1">
    <source>
        <dbReference type="SAM" id="MobiDB-lite"/>
    </source>
</evidence>
<feature type="region of interest" description="Disordered" evidence="1">
    <location>
        <begin position="304"/>
        <end position="323"/>
    </location>
</feature>